<evidence type="ECO:0000256" key="5">
    <source>
        <dbReference type="ARBA" id="ARBA00022729"/>
    </source>
</evidence>
<feature type="transmembrane region" description="Helical" evidence="8">
    <location>
        <begin position="25"/>
        <end position="42"/>
    </location>
</feature>
<dbReference type="OrthoDB" id="1843021at2759"/>
<dbReference type="Pfam" id="PF17181">
    <property type="entry name" value="EPF"/>
    <property type="match status" value="1"/>
</dbReference>
<dbReference type="EMBL" id="JABFOF010000004">
    <property type="protein sequence ID" value="KAG2398624.1"/>
    <property type="molecule type" value="Genomic_DNA"/>
</dbReference>
<evidence type="ECO:0000256" key="7">
    <source>
        <dbReference type="RuleBase" id="RU367102"/>
    </source>
</evidence>
<dbReference type="KEGG" id="var:108331391"/>
<proteinExistence type="inferred from homology"/>
<keyword evidence="6" id="KW-1015">Disulfide bond</keyword>
<reference evidence="9 10" key="1">
    <citation type="submission" date="2020-05" db="EMBL/GenBank/DDBJ databases">
        <title>Vigna angularis (adzuki bean) Var. LongXiaoDou No. 4 denovo assembly.</title>
        <authorList>
            <person name="Xiang H."/>
        </authorList>
    </citation>
    <scope>NUCLEOTIDE SEQUENCE [LARGE SCALE GENOMIC DNA]</scope>
    <source>
        <tissue evidence="9">Leaf</tissue>
    </source>
</reference>
<dbReference type="Proteomes" id="UP000743370">
    <property type="component" value="Unassembled WGS sequence"/>
</dbReference>
<keyword evidence="4 7" id="KW-0964">Secreted</keyword>
<evidence type="ECO:0000313" key="9">
    <source>
        <dbReference type="EMBL" id="KAG2398624.1"/>
    </source>
</evidence>
<comment type="subcellular location">
    <subcellularLocation>
        <location evidence="1 7">Secreted</location>
    </subcellularLocation>
</comment>
<dbReference type="GO" id="GO:0005576">
    <property type="term" value="C:extracellular region"/>
    <property type="evidence" value="ECO:0007669"/>
    <property type="project" value="UniProtKB-SubCell"/>
</dbReference>
<keyword evidence="5" id="KW-0732">Signal</keyword>
<accession>A0A8T0KG72</accession>
<keyword evidence="8" id="KW-0812">Transmembrane</keyword>
<comment type="similarity">
    <text evidence="2 7">Belongs to the plant cysteine rich small secretory peptide family. Epidermal patterning factor subfamily.</text>
</comment>
<evidence type="ECO:0000256" key="8">
    <source>
        <dbReference type="SAM" id="Phobius"/>
    </source>
</evidence>
<sequence>MDLSTLTTPFGINPFRMSTTVKTRRMWYILMASILLTHLVGVKSKPLFLFDASTQQAPFKQSSTVADEQTRIQGVSKHAFDSTQGNERKTMLKSKGKGYKEALRGLSRLGSTPPRCAHKCGGCIPCDPIQIPTNNDLLGAQYANYEPEGWKCKCGNAYFNP</sequence>
<dbReference type="InterPro" id="IPR039455">
    <property type="entry name" value="EPFL"/>
</dbReference>
<organism evidence="9 10">
    <name type="scientific">Phaseolus angularis</name>
    <name type="common">Azuki bean</name>
    <name type="synonym">Vigna angularis</name>
    <dbReference type="NCBI Taxonomy" id="3914"/>
    <lineage>
        <taxon>Eukaryota</taxon>
        <taxon>Viridiplantae</taxon>
        <taxon>Streptophyta</taxon>
        <taxon>Embryophyta</taxon>
        <taxon>Tracheophyta</taxon>
        <taxon>Spermatophyta</taxon>
        <taxon>Magnoliopsida</taxon>
        <taxon>eudicotyledons</taxon>
        <taxon>Gunneridae</taxon>
        <taxon>Pentapetalae</taxon>
        <taxon>rosids</taxon>
        <taxon>fabids</taxon>
        <taxon>Fabales</taxon>
        <taxon>Fabaceae</taxon>
        <taxon>Papilionoideae</taxon>
        <taxon>50 kb inversion clade</taxon>
        <taxon>NPAAA clade</taxon>
        <taxon>indigoferoid/millettioid clade</taxon>
        <taxon>Phaseoleae</taxon>
        <taxon>Vigna</taxon>
    </lineage>
</organism>
<dbReference type="GO" id="GO:0010052">
    <property type="term" value="P:guard cell differentiation"/>
    <property type="evidence" value="ECO:0007669"/>
    <property type="project" value="UniProtKB-UniRule"/>
</dbReference>
<keyword evidence="8" id="KW-0472">Membrane</keyword>
<evidence type="ECO:0000256" key="1">
    <source>
        <dbReference type="ARBA" id="ARBA00004613"/>
    </source>
</evidence>
<gene>
    <name evidence="9" type="ORF">HKW66_Vig0088950</name>
</gene>
<dbReference type="PANTHER" id="PTHR33109:SF87">
    <property type="entry name" value="EPIDERMAL PATTERNING FACTOR-LIKE PROTEIN"/>
    <property type="match status" value="1"/>
</dbReference>
<comment type="caution">
    <text evidence="9">The sequence shown here is derived from an EMBL/GenBank/DDBJ whole genome shotgun (WGS) entry which is preliminary data.</text>
</comment>
<protein>
    <recommendedName>
        <fullName evidence="7">Epidermal patterning factor-like protein</fullName>
    </recommendedName>
</protein>
<comment type="function">
    <text evidence="7">Controls stomatal patterning.</text>
</comment>
<dbReference type="AlphaFoldDB" id="A0A8T0KG72"/>
<dbReference type="PANTHER" id="PTHR33109">
    <property type="entry name" value="EPIDERMAL PATTERNING FACTOR-LIKE PROTEIN 4"/>
    <property type="match status" value="1"/>
</dbReference>
<name>A0A8T0KG72_PHAAN</name>
<keyword evidence="3 7" id="KW-0217">Developmental protein</keyword>
<evidence type="ECO:0000256" key="4">
    <source>
        <dbReference type="ARBA" id="ARBA00022525"/>
    </source>
</evidence>
<evidence type="ECO:0000256" key="2">
    <source>
        <dbReference type="ARBA" id="ARBA00008127"/>
    </source>
</evidence>
<evidence type="ECO:0000256" key="6">
    <source>
        <dbReference type="ARBA" id="ARBA00023157"/>
    </source>
</evidence>
<keyword evidence="8" id="KW-1133">Transmembrane helix</keyword>
<evidence type="ECO:0000313" key="10">
    <source>
        <dbReference type="Proteomes" id="UP000743370"/>
    </source>
</evidence>
<evidence type="ECO:0000256" key="3">
    <source>
        <dbReference type="ARBA" id="ARBA00022473"/>
    </source>
</evidence>